<evidence type="ECO:0000313" key="2">
    <source>
        <dbReference type="Proteomes" id="UP001516023"/>
    </source>
</evidence>
<dbReference type="Proteomes" id="UP001516023">
    <property type="component" value="Unassembled WGS sequence"/>
</dbReference>
<evidence type="ECO:0000313" key="1">
    <source>
        <dbReference type="EMBL" id="KAL3788387.1"/>
    </source>
</evidence>
<reference evidence="1 2" key="1">
    <citation type="journal article" date="2020" name="G3 (Bethesda)">
        <title>Improved Reference Genome for Cyclotella cryptica CCMP332, a Model for Cell Wall Morphogenesis, Salinity Adaptation, and Lipid Production in Diatoms (Bacillariophyta).</title>
        <authorList>
            <person name="Roberts W.R."/>
            <person name="Downey K.M."/>
            <person name="Ruck E.C."/>
            <person name="Traller J.C."/>
            <person name="Alverson A.J."/>
        </authorList>
    </citation>
    <scope>NUCLEOTIDE SEQUENCE [LARGE SCALE GENOMIC DNA]</scope>
    <source>
        <strain evidence="1 2">CCMP332</strain>
    </source>
</reference>
<protein>
    <submittedName>
        <fullName evidence="1">Uncharacterized protein</fullName>
    </submittedName>
</protein>
<keyword evidence="2" id="KW-1185">Reference proteome</keyword>
<name>A0ABD3PKX6_9STRA</name>
<accession>A0ABD3PKX6</accession>
<comment type="caution">
    <text evidence="1">The sequence shown here is derived from an EMBL/GenBank/DDBJ whole genome shotgun (WGS) entry which is preliminary data.</text>
</comment>
<sequence>MSTFHENVGVLSEERYGRSAVATVINARSHSEPPLERKMSGRFFYGCEVQQQRMAIPAPRFELPYTLSTIDNGRS</sequence>
<organism evidence="1 2">
    <name type="scientific">Cyclotella cryptica</name>
    <dbReference type="NCBI Taxonomy" id="29204"/>
    <lineage>
        <taxon>Eukaryota</taxon>
        <taxon>Sar</taxon>
        <taxon>Stramenopiles</taxon>
        <taxon>Ochrophyta</taxon>
        <taxon>Bacillariophyta</taxon>
        <taxon>Coscinodiscophyceae</taxon>
        <taxon>Thalassiosirophycidae</taxon>
        <taxon>Stephanodiscales</taxon>
        <taxon>Stephanodiscaceae</taxon>
        <taxon>Cyclotella</taxon>
    </lineage>
</organism>
<gene>
    <name evidence="1" type="ORF">HJC23_009193</name>
</gene>
<dbReference type="AlphaFoldDB" id="A0ABD3PKX6"/>
<proteinExistence type="predicted"/>
<dbReference type="EMBL" id="JABMIG020000157">
    <property type="protein sequence ID" value="KAL3788387.1"/>
    <property type="molecule type" value="Genomic_DNA"/>
</dbReference>